<evidence type="ECO:0000313" key="1">
    <source>
        <dbReference type="EMBL" id="MBD3701145.1"/>
    </source>
</evidence>
<dbReference type="AlphaFoldDB" id="A0A927DCL2"/>
<organism evidence="3 9">
    <name type="scientific">Klebsiella pneumoniae</name>
    <dbReference type="NCBI Taxonomy" id="573"/>
    <lineage>
        <taxon>Bacteria</taxon>
        <taxon>Pseudomonadati</taxon>
        <taxon>Pseudomonadota</taxon>
        <taxon>Gammaproteobacteria</taxon>
        <taxon>Enterobacterales</taxon>
        <taxon>Enterobacteriaceae</taxon>
        <taxon>Klebsiella/Raoultella group</taxon>
        <taxon>Klebsiella</taxon>
        <taxon>Klebsiella pneumoniae complex</taxon>
    </lineage>
</organism>
<dbReference type="Proteomes" id="UP000655796">
    <property type="component" value="Unassembled WGS sequence"/>
</dbReference>
<dbReference type="Proteomes" id="UP000616340">
    <property type="component" value="Unassembled WGS sequence"/>
</dbReference>
<evidence type="ECO:0000313" key="8">
    <source>
        <dbReference type="EMBL" id="MBD3720720.1"/>
    </source>
</evidence>
<evidence type="ECO:0000313" key="3">
    <source>
        <dbReference type="EMBL" id="MBD3704573.1"/>
    </source>
</evidence>
<comment type="caution">
    <text evidence="3">The sequence shown here is derived from an EMBL/GenBank/DDBJ whole genome shotgun (WGS) entry which is preliminary data.</text>
</comment>
<dbReference type="Proteomes" id="UP000652007">
    <property type="component" value="Unassembled WGS sequence"/>
</dbReference>
<dbReference type="EMBL" id="JACXTI010000002">
    <property type="protein sequence ID" value="MBD3701145.1"/>
    <property type="molecule type" value="Genomic_DNA"/>
</dbReference>
<dbReference type="EMBL" id="JACXTJ010000001">
    <property type="protein sequence ID" value="MBD3720720.1"/>
    <property type="molecule type" value="Genomic_DNA"/>
</dbReference>
<evidence type="ECO:0000313" key="5">
    <source>
        <dbReference type="EMBL" id="MBD3709052.1"/>
    </source>
</evidence>
<dbReference type="EMBL" id="JACXTD010000001">
    <property type="protein sequence ID" value="MBD3701747.1"/>
    <property type="molecule type" value="Genomic_DNA"/>
</dbReference>
<evidence type="ECO:0000313" key="6">
    <source>
        <dbReference type="EMBL" id="MBD3715711.1"/>
    </source>
</evidence>
<dbReference type="EMBL" id="JACXSW010000013">
    <property type="protein sequence ID" value="MBD3715721.1"/>
    <property type="molecule type" value="Genomic_DNA"/>
</dbReference>
<dbReference type="Proteomes" id="UP000657739">
    <property type="component" value="Unassembled WGS sequence"/>
</dbReference>
<accession>A0A927DCL2</accession>
<evidence type="ECO:0000313" key="4">
    <source>
        <dbReference type="EMBL" id="MBD3708351.1"/>
    </source>
</evidence>
<name>A0A927DCL2_KLEPN</name>
<sequence length="57" mass="6499">MAIGTGKKIVLVVIVVLGYLIGNHANDDKRYEELKAKNHRHLVKMISRLLKLLMMRG</sequence>
<protein>
    <submittedName>
        <fullName evidence="3">Uncharacterized protein</fullName>
    </submittedName>
</protein>
<dbReference type="Proteomes" id="UP000609027">
    <property type="component" value="Unassembled WGS sequence"/>
</dbReference>
<dbReference type="EMBL" id="JACXTE010000001">
    <property type="protein sequence ID" value="MBD3708351.1"/>
    <property type="molecule type" value="Genomic_DNA"/>
</dbReference>
<evidence type="ECO:0000313" key="9">
    <source>
        <dbReference type="Proteomes" id="UP000652007"/>
    </source>
</evidence>
<reference evidence="3" key="1">
    <citation type="submission" date="2020-07" db="EMBL/GenBank/DDBJ databases">
        <title>Clinical and genomic characterization of carbapenemase-producing Enterobacterales causing secondary infections during the COVID-19 crisis at a New York City hospital.</title>
        <authorList>
            <person name="Gomez-Simmonds A."/>
            <person name="Annavajhala M.K."/>
            <person name="Uhlemann A.-C."/>
        </authorList>
    </citation>
    <scope>NUCLEOTIDE SEQUENCE</scope>
    <source>
        <strain evidence="6">KP1827</strain>
        <strain evidence="2">NK1590</strain>
        <strain evidence="4">NK1593</strain>
        <strain evidence="3">NK1596</strain>
        <strain evidence="1">NK1597</strain>
        <strain evidence="8">NK1607</strain>
        <strain evidence="5">NK1677</strain>
    </source>
</reference>
<dbReference type="EMBL" id="JACXTH010000002">
    <property type="protein sequence ID" value="MBD3704573.1"/>
    <property type="molecule type" value="Genomic_DNA"/>
</dbReference>
<evidence type="ECO:0000313" key="2">
    <source>
        <dbReference type="EMBL" id="MBD3701747.1"/>
    </source>
</evidence>
<dbReference type="EMBL" id="JACXTN010000001">
    <property type="protein sequence ID" value="MBD3709052.1"/>
    <property type="molecule type" value="Genomic_DNA"/>
</dbReference>
<gene>
    <name evidence="6" type="ORF">IE979_03620</name>
    <name evidence="7" type="ORF">IE979_03865</name>
    <name evidence="2" type="ORF">IE986_01295</name>
    <name evidence="4" type="ORF">IE987_18895</name>
    <name evidence="3" type="ORF">IE990_18500</name>
    <name evidence="1" type="ORF">IE991_18370</name>
    <name evidence="8" type="ORF">IE992_01290</name>
    <name evidence="5" type="ORF">IE996_04420</name>
</gene>
<evidence type="ECO:0000313" key="7">
    <source>
        <dbReference type="EMBL" id="MBD3715721.1"/>
    </source>
</evidence>
<dbReference type="EMBL" id="JACXSW010000011">
    <property type="protein sequence ID" value="MBD3715711.1"/>
    <property type="molecule type" value="Genomic_DNA"/>
</dbReference>
<dbReference type="Proteomes" id="UP000631473">
    <property type="component" value="Unassembled WGS sequence"/>
</dbReference>
<proteinExistence type="predicted"/>
<dbReference type="Proteomes" id="UP000639195">
    <property type="component" value="Unassembled WGS sequence"/>
</dbReference>